<keyword evidence="3" id="KW-0159">Chromosome partition</keyword>
<reference evidence="6 7" key="1">
    <citation type="submission" date="2024-01" db="EMBL/GenBank/DDBJ databases">
        <title>Uliginosibacterium soil sp. nov.</title>
        <authorList>
            <person name="Lv Y."/>
        </authorList>
    </citation>
    <scope>NUCLEOTIDE SEQUENCE [LARGE SCALE GENOMIC DNA]</scope>
    <source>
        <strain evidence="6 7">H3</strain>
    </source>
</reference>
<evidence type="ECO:0000256" key="2">
    <source>
        <dbReference type="ARBA" id="ARBA00022618"/>
    </source>
</evidence>
<dbReference type="Gene3D" id="1.10.10.10">
    <property type="entry name" value="Winged helix-like DNA-binding domain superfamily/Winged helix DNA-binding domain"/>
    <property type="match status" value="2"/>
</dbReference>
<dbReference type="PANTHER" id="PTHR34298:SF2">
    <property type="entry name" value="SEGREGATION AND CONDENSATION PROTEIN B"/>
    <property type="match status" value="1"/>
</dbReference>
<dbReference type="InterPro" id="IPR036390">
    <property type="entry name" value="WH_DNA-bd_sf"/>
</dbReference>
<evidence type="ECO:0000256" key="1">
    <source>
        <dbReference type="ARBA" id="ARBA00022490"/>
    </source>
</evidence>
<dbReference type="InterPro" id="IPR036388">
    <property type="entry name" value="WH-like_DNA-bd_sf"/>
</dbReference>
<evidence type="ECO:0000256" key="5">
    <source>
        <dbReference type="SAM" id="MobiDB-lite"/>
    </source>
</evidence>
<evidence type="ECO:0000256" key="3">
    <source>
        <dbReference type="ARBA" id="ARBA00022829"/>
    </source>
</evidence>
<proteinExistence type="predicted"/>
<dbReference type="PANTHER" id="PTHR34298">
    <property type="entry name" value="SEGREGATION AND CONDENSATION PROTEIN B"/>
    <property type="match status" value="1"/>
</dbReference>
<dbReference type="NCBIfam" id="TIGR00281">
    <property type="entry name" value="SMC-Scp complex subunit ScpB"/>
    <property type="match status" value="1"/>
</dbReference>
<feature type="region of interest" description="Disordered" evidence="5">
    <location>
        <begin position="1"/>
        <end position="39"/>
    </location>
</feature>
<dbReference type="RefSeq" id="WP_327599628.1">
    <property type="nucleotide sequence ID" value="NZ_JAYXHS010000002.1"/>
</dbReference>
<protein>
    <submittedName>
        <fullName evidence="6">SMC-Scp complex subunit ScpB</fullName>
    </submittedName>
</protein>
<dbReference type="SUPFAM" id="SSF46785">
    <property type="entry name" value="Winged helix' DNA-binding domain"/>
    <property type="match status" value="2"/>
</dbReference>
<dbReference type="InterPro" id="IPR005234">
    <property type="entry name" value="ScpB_csome_segregation"/>
</dbReference>
<sequence>MAPNSLPDPESVEGADVTPALDTEEADSVPAPPMAEEGADPPVLEVTVAESGIDVAHARQVLEAALLSASEPMQSAELRRLFEPDLGADLVNRLLADIQQEWQGRAVELMRLASGWRFQTRPALQPYLDRLRQTRAPRYSRAVLETLAIIVYRQPVTRGDIEEIRGVAVSANIINLLETRGWIDTIGHRDTPGRPALFATTRKFLDDLGLRSLTELPPLSSLSDIEGVLDLVDTAENASPSDASRQ</sequence>
<evidence type="ECO:0000313" key="6">
    <source>
        <dbReference type="EMBL" id="MEC5386669.1"/>
    </source>
</evidence>
<evidence type="ECO:0000313" key="7">
    <source>
        <dbReference type="Proteomes" id="UP001331561"/>
    </source>
</evidence>
<keyword evidence="4" id="KW-0131">Cell cycle</keyword>
<dbReference type="EMBL" id="JAYXHS010000002">
    <property type="protein sequence ID" value="MEC5386669.1"/>
    <property type="molecule type" value="Genomic_DNA"/>
</dbReference>
<dbReference type="Pfam" id="PF04079">
    <property type="entry name" value="SMC_ScpB"/>
    <property type="match status" value="1"/>
</dbReference>
<comment type="caution">
    <text evidence="6">The sequence shown here is derived from an EMBL/GenBank/DDBJ whole genome shotgun (WGS) entry which is preliminary data.</text>
</comment>
<gene>
    <name evidence="6" type="primary">scpB</name>
    <name evidence="6" type="ORF">VVD49_13110</name>
</gene>
<keyword evidence="7" id="KW-1185">Reference proteome</keyword>
<keyword evidence="2" id="KW-0132">Cell division</keyword>
<keyword evidence="1" id="KW-0963">Cytoplasm</keyword>
<accession>A0ABU6K4Z4</accession>
<name>A0ABU6K4Z4_9RHOO</name>
<organism evidence="6 7">
    <name type="scientific">Uliginosibacterium silvisoli</name>
    <dbReference type="NCBI Taxonomy" id="3114758"/>
    <lineage>
        <taxon>Bacteria</taxon>
        <taxon>Pseudomonadati</taxon>
        <taxon>Pseudomonadota</taxon>
        <taxon>Betaproteobacteria</taxon>
        <taxon>Rhodocyclales</taxon>
        <taxon>Zoogloeaceae</taxon>
        <taxon>Uliginosibacterium</taxon>
    </lineage>
</organism>
<evidence type="ECO:0000256" key="4">
    <source>
        <dbReference type="ARBA" id="ARBA00023306"/>
    </source>
</evidence>
<dbReference type="Proteomes" id="UP001331561">
    <property type="component" value="Unassembled WGS sequence"/>
</dbReference>